<organism evidence="4 5">
    <name type="scientific">Diabrotica balteata</name>
    <name type="common">Banded cucumber beetle</name>
    <dbReference type="NCBI Taxonomy" id="107213"/>
    <lineage>
        <taxon>Eukaryota</taxon>
        <taxon>Metazoa</taxon>
        <taxon>Ecdysozoa</taxon>
        <taxon>Arthropoda</taxon>
        <taxon>Hexapoda</taxon>
        <taxon>Insecta</taxon>
        <taxon>Pterygota</taxon>
        <taxon>Neoptera</taxon>
        <taxon>Endopterygota</taxon>
        <taxon>Coleoptera</taxon>
        <taxon>Polyphaga</taxon>
        <taxon>Cucujiformia</taxon>
        <taxon>Chrysomeloidea</taxon>
        <taxon>Chrysomelidae</taxon>
        <taxon>Galerucinae</taxon>
        <taxon>Diabroticina</taxon>
        <taxon>Diabroticites</taxon>
        <taxon>Diabrotica</taxon>
    </lineage>
</organism>
<evidence type="ECO:0000313" key="4">
    <source>
        <dbReference type="EMBL" id="CAG9839556.1"/>
    </source>
</evidence>
<dbReference type="Proteomes" id="UP001153709">
    <property type="component" value="Chromosome 8"/>
</dbReference>
<dbReference type="Pfam" id="PF00059">
    <property type="entry name" value="Lectin_C"/>
    <property type="match status" value="1"/>
</dbReference>
<dbReference type="InterPro" id="IPR016187">
    <property type="entry name" value="CTDL_fold"/>
</dbReference>
<gene>
    <name evidence="4" type="ORF">DIABBA_LOCUS12313</name>
</gene>
<reference evidence="4" key="1">
    <citation type="submission" date="2022-01" db="EMBL/GenBank/DDBJ databases">
        <authorList>
            <person name="King R."/>
        </authorList>
    </citation>
    <scope>NUCLEOTIDE SEQUENCE</scope>
</reference>
<proteinExistence type="predicted"/>
<dbReference type="InterPro" id="IPR016186">
    <property type="entry name" value="C-type_lectin-like/link_sf"/>
</dbReference>
<dbReference type="InterPro" id="IPR050111">
    <property type="entry name" value="C-type_lectin/snaclec_domain"/>
</dbReference>
<accession>A0A9N9XH19</accession>
<dbReference type="InterPro" id="IPR001304">
    <property type="entry name" value="C-type_lectin-like"/>
</dbReference>
<sequence>MAAILNTLMLCIFCAAFSTAVYVDGWGSSSSSTAHRNPQSATWEKIFESNTRSSVLPLFRHENKLYYMGVHFRARWQNAFQFCESLHMKLLTIHSDEENERIHKYIRDASKGSEYWIGGTRLVDGFSWVWMPYGSQIDYTKWSNGQPSDINEKCLQLWITDNKLTWNDRDCNAEFYFICERYMDSNNSGPPGASL</sequence>
<dbReference type="CDD" id="cd00037">
    <property type="entry name" value="CLECT"/>
    <property type="match status" value="1"/>
</dbReference>
<dbReference type="AlphaFoldDB" id="A0A9N9XH19"/>
<dbReference type="PROSITE" id="PS00615">
    <property type="entry name" value="C_TYPE_LECTIN_1"/>
    <property type="match status" value="1"/>
</dbReference>
<name>A0A9N9XH19_DIABA</name>
<dbReference type="OrthoDB" id="6338838at2759"/>
<evidence type="ECO:0000259" key="3">
    <source>
        <dbReference type="PROSITE" id="PS50041"/>
    </source>
</evidence>
<dbReference type="PROSITE" id="PS50041">
    <property type="entry name" value="C_TYPE_LECTIN_2"/>
    <property type="match status" value="1"/>
</dbReference>
<evidence type="ECO:0000256" key="1">
    <source>
        <dbReference type="ARBA" id="ARBA00023157"/>
    </source>
</evidence>
<feature type="domain" description="C-type lectin" evidence="3">
    <location>
        <begin position="61"/>
        <end position="180"/>
    </location>
</feature>
<dbReference type="Gene3D" id="3.10.100.10">
    <property type="entry name" value="Mannose-Binding Protein A, subunit A"/>
    <property type="match status" value="1"/>
</dbReference>
<keyword evidence="5" id="KW-1185">Reference proteome</keyword>
<dbReference type="EMBL" id="OU898283">
    <property type="protein sequence ID" value="CAG9839556.1"/>
    <property type="molecule type" value="Genomic_DNA"/>
</dbReference>
<feature type="signal peptide" evidence="2">
    <location>
        <begin position="1"/>
        <end position="16"/>
    </location>
</feature>
<dbReference type="SMART" id="SM00034">
    <property type="entry name" value="CLECT"/>
    <property type="match status" value="1"/>
</dbReference>
<dbReference type="PANTHER" id="PTHR22803">
    <property type="entry name" value="MANNOSE, PHOSPHOLIPASE, LECTIN RECEPTOR RELATED"/>
    <property type="match status" value="1"/>
</dbReference>
<dbReference type="InterPro" id="IPR018378">
    <property type="entry name" value="C-type_lectin_CS"/>
</dbReference>
<evidence type="ECO:0000313" key="5">
    <source>
        <dbReference type="Proteomes" id="UP001153709"/>
    </source>
</evidence>
<evidence type="ECO:0000256" key="2">
    <source>
        <dbReference type="SAM" id="SignalP"/>
    </source>
</evidence>
<dbReference type="SUPFAM" id="SSF56436">
    <property type="entry name" value="C-type lectin-like"/>
    <property type="match status" value="1"/>
</dbReference>
<feature type="chain" id="PRO_5040512531" description="C-type lectin domain-containing protein" evidence="2">
    <location>
        <begin position="17"/>
        <end position="195"/>
    </location>
</feature>
<keyword evidence="2" id="KW-0732">Signal</keyword>
<protein>
    <recommendedName>
        <fullName evidence="3">C-type lectin domain-containing protein</fullName>
    </recommendedName>
</protein>
<keyword evidence="1" id="KW-1015">Disulfide bond</keyword>